<dbReference type="Proteomes" id="UP000729357">
    <property type="component" value="Unassembled WGS sequence"/>
</dbReference>
<evidence type="ECO:0000313" key="2">
    <source>
        <dbReference type="EMBL" id="KAG9974088.1"/>
    </source>
</evidence>
<feature type="compositionally biased region" description="Basic and acidic residues" evidence="1">
    <location>
        <begin position="382"/>
        <end position="396"/>
    </location>
</feature>
<feature type="region of interest" description="Disordered" evidence="1">
    <location>
        <begin position="90"/>
        <end position="150"/>
    </location>
</feature>
<dbReference type="GO" id="GO:0033615">
    <property type="term" value="P:mitochondrial proton-transporting ATP synthase complex assembly"/>
    <property type="evidence" value="ECO:0007669"/>
    <property type="project" value="TreeGrafter"/>
</dbReference>
<evidence type="ECO:0000256" key="1">
    <source>
        <dbReference type="SAM" id="MobiDB-lite"/>
    </source>
</evidence>
<feature type="compositionally biased region" description="Basic and acidic residues" evidence="1">
    <location>
        <begin position="116"/>
        <end position="133"/>
    </location>
</feature>
<dbReference type="PANTHER" id="PTHR28106">
    <property type="entry name" value="MITOCHONDRIAL ATPASE COMPLEX SUBUNIT ATP10"/>
    <property type="match status" value="1"/>
</dbReference>
<dbReference type="AlphaFoldDB" id="A0A9P8FI41"/>
<feature type="compositionally biased region" description="Low complexity" evidence="1">
    <location>
        <begin position="100"/>
        <end position="112"/>
    </location>
</feature>
<proteinExistence type="predicted"/>
<feature type="non-terminal residue" evidence="2">
    <location>
        <position position="406"/>
    </location>
</feature>
<reference evidence="2" key="2">
    <citation type="submission" date="2021-08" db="EMBL/GenBank/DDBJ databases">
        <authorList>
            <person name="Gostincar C."/>
            <person name="Sun X."/>
            <person name="Song Z."/>
            <person name="Gunde-Cimerman N."/>
        </authorList>
    </citation>
    <scope>NUCLEOTIDE SEQUENCE</scope>
    <source>
        <strain evidence="2">EXF-9298</strain>
    </source>
</reference>
<dbReference type="GO" id="GO:0005743">
    <property type="term" value="C:mitochondrial inner membrane"/>
    <property type="evidence" value="ECO:0007669"/>
    <property type="project" value="TreeGrafter"/>
</dbReference>
<accession>A0A9P8FI41</accession>
<dbReference type="PANTHER" id="PTHR28106:SF1">
    <property type="entry name" value="MITOCHONDRIAL ATPASE COMPLEX SUBUNIT ATP10"/>
    <property type="match status" value="1"/>
</dbReference>
<name>A0A9P8FI41_AURME</name>
<comment type="caution">
    <text evidence="2">The sequence shown here is derived from an EMBL/GenBank/DDBJ whole genome shotgun (WGS) entry which is preliminary data.</text>
</comment>
<dbReference type="InterPro" id="IPR007849">
    <property type="entry name" value="ATP10"/>
</dbReference>
<keyword evidence="3" id="KW-1185">Reference proteome</keyword>
<sequence length="406" mass="45594">MAKALAVTAISDIAACIVEEKHERELGALDISSEVVHPTASATNLETGQLLVVPLTLSYIYSSPTMAIKAPSLSCLRVLRALVTPESNQVCSSATRNYATKPTPSTATPTQPLKYTPREKGSPDDDPVPKPLERPIGMPHPPRAGENTGIDTRSWKERRDDFVNYDKHLVRRKKLSDTLYRPYFRDFSAIRHFKGKTFLSPQSVFKAEHALWFPNLRGRTLEKDSTKNAEKKDLVNALKGKISIVSIFSSGWAENQVATFCSKEKNPALHEVLEQEKARGKAGLAQLVEINHEPNALKWWILRAFAGRLRAMRPKEDWSKYFLIRRGIEDDIREAIGLLNSKVGYVYLVDTECKIRWAGSAIAHELEQESLVRNLKRVLAEARKTKESPESERADSVVEATPQQVQ</sequence>
<reference evidence="2" key="1">
    <citation type="journal article" date="2021" name="J Fungi (Basel)">
        <title>Virulence traits and population genomics of the black yeast Aureobasidium melanogenum.</title>
        <authorList>
            <person name="Cernosa A."/>
            <person name="Sun X."/>
            <person name="Gostincar C."/>
            <person name="Fang C."/>
            <person name="Gunde-Cimerman N."/>
            <person name="Song Z."/>
        </authorList>
    </citation>
    <scope>NUCLEOTIDE SEQUENCE</scope>
    <source>
        <strain evidence="2">EXF-9298</strain>
    </source>
</reference>
<gene>
    <name evidence="2" type="ORF">KCU98_g12207</name>
</gene>
<organism evidence="2 3">
    <name type="scientific">Aureobasidium melanogenum</name>
    <name type="common">Aureobasidium pullulans var. melanogenum</name>
    <dbReference type="NCBI Taxonomy" id="46634"/>
    <lineage>
        <taxon>Eukaryota</taxon>
        <taxon>Fungi</taxon>
        <taxon>Dikarya</taxon>
        <taxon>Ascomycota</taxon>
        <taxon>Pezizomycotina</taxon>
        <taxon>Dothideomycetes</taxon>
        <taxon>Dothideomycetidae</taxon>
        <taxon>Dothideales</taxon>
        <taxon>Saccotheciaceae</taxon>
        <taxon>Aureobasidium</taxon>
    </lineage>
</organism>
<dbReference type="Pfam" id="PF05176">
    <property type="entry name" value="ATP-synt_10"/>
    <property type="match status" value="1"/>
</dbReference>
<feature type="region of interest" description="Disordered" evidence="1">
    <location>
        <begin position="382"/>
        <end position="406"/>
    </location>
</feature>
<evidence type="ECO:0000313" key="3">
    <source>
        <dbReference type="Proteomes" id="UP000729357"/>
    </source>
</evidence>
<protein>
    <submittedName>
        <fullName evidence="2">F1F0 ATP synthase assembly protein Atp10</fullName>
    </submittedName>
</protein>
<dbReference type="EMBL" id="JAHFXS010002068">
    <property type="protein sequence ID" value="KAG9974088.1"/>
    <property type="molecule type" value="Genomic_DNA"/>
</dbReference>